<gene>
    <name evidence="2" type="ORF">GCM10023184_36970</name>
</gene>
<evidence type="ECO:0000313" key="3">
    <source>
        <dbReference type="Proteomes" id="UP001501725"/>
    </source>
</evidence>
<evidence type="ECO:0000313" key="2">
    <source>
        <dbReference type="EMBL" id="GAA4339691.1"/>
    </source>
</evidence>
<accession>A0ABP8HI81</accession>
<dbReference type="InterPro" id="IPR014710">
    <property type="entry name" value="RmlC-like_jellyroll"/>
</dbReference>
<dbReference type="CDD" id="cd00038">
    <property type="entry name" value="CAP_ED"/>
    <property type="match status" value="1"/>
</dbReference>
<dbReference type="RefSeq" id="WP_345257319.1">
    <property type="nucleotide sequence ID" value="NZ_BAABGY010000011.1"/>
</dbReference>
<sequence>MEQLLNYLSAIHPLSDGLKEHLRSILKTRELHKKDFLLRAGHTCRHICFIEKGLLRCFYLKDDLEVSSWFMKEGDVIISVESFYQQKASYESIQALEDCVLHYIDYNELQNIYRRFPEFNFIGRVITEKYYGLSEKRLYAIRMQRSQERYDFLMKNDSELVLRVPAKYLASYLGITEVTMSKVKARA</sequence>
<evidence type="ECO:0000259" key="1">
    <source>
        <dbReference type="SMART" id="SM00100"/>
    </source>
</evidence>
<dbReference type="InterPro" id="IPR000595">
    <property type="entry name" value="cNMP-bd_dom"/>
</dbReference>
<dbReference type="Proteomes" id="UP001501725">
    <property type="component" value="Unassembled WGS sequence"/>
</dbReference>
<dbReference type="SMART" id="SM00100">
    <property type="entry name" value="cNMP"/>
    <property type="match status" value="1"/>
</dbReference>
<organism evidence="2 3">
    <name type="scientific">Flaviaesturariibacter amylovorans</name>
    <dbReference type="NCBI Taxonomy" id="1084520"/>
    <lineage>
        <taxon>Bacteria</taxon>
        <taxon>Pseudomonadati</taxon>
        <taxon>Bacteroidota</taxon>
        <taxon>Chitinophagia</taxon>
        <taxon>Chitinophagales</taxon>
        <taxon>Chitinophagaceae</taxon>
        <taxon>Flaviaestuariibacter</taxon>
    </lineage>
</organism>
<dbReference type="Pfam" id="PF00027">
    <property type="entry name" value="cNMP_binding"/>
    <property type="match status" value="1"/>
</dbReference>
<dbReference type="EMBL" id="BAABGY010000011">
    <property type="protein sequence ID" value="GAA4339691.1"/>
    <property type="molecule type" value="Genomic_DNA"/>
</dbReference>
<dbReference type="InterPro" id="IPR018490">
    <property type="entry name" value="cNMP-bd_dom_sf"/>
</dbReference>
<proteinExistence type="predicted"/>
<keyword evidence="3" id="KW-1185">Reference proteome</keyword>
<reference evidence="3" key="1">
    <citation type="journal article" date="2019" name="Int. J. Syst. Evol. Microbiol.">
        <title>The Global Catalogue of Microorganisms (GCM) 10K type strain sequencing project: providing services to taxonomists for standard genome sequencing and annotation.</title>
        <authorList>
            <consortium name="The Broad Institute Genomics Platform"/>
            <consortium name="The Broad Institute Genome Sequencing Center for Infectious Disease"/>
            <person name="Wu L."/>
            <person name="Ma J."/>
        </authorList>
    </citation>
    <scope>NUCLEOTIDE SEQUENCE [LARGE SCALE GENOMIC DNA]</scope>
    <source>
        <strain evidence="3">JCM 17919</strain>
    </source>
</reference>
<dbReference type="SUPFAM" id="SSF51206">
    <property type="entry name" value="cAMP-binding domain-like"/>
    <property type="match status" value="1"/>
</dbReference>
<dbReference type="Gene3D" id="2.60.120.10">
    <property type="entry name" value="Jelly Rolls"/>
    <property type="match status" value="1"/>
</dbReference>
<protein>
    <submittedName>
        <fullName evidence="2">Crp/Fnr family transcriptional regulator</fullName>
    </submittedName>
</protein>
<comment type="caution">
    <text evidence="2">The sequence shown here is derived from an EMBL/GenBank/DDBJ whole genome shotgun (WGS) entry which is preliminary data.</text>
</comment>
<name>A0ABP8HI81_9BACT</name>
<feature type="domain" description="Cyclic nucleotide-binding" evidence="1">
    <location>
        <begin position="10"/>
        <end position="128"/>
    </location>
</feature>